<name>A0A8I0DVN7_9FIRM</name>
<dbReference type="InterPro" id="IPR032675">
    <property type="entry name" value="LRR_dom_sf"/>
</dbReference>
<sequence length="338" mass="35818">MIQKKIKSLIYAGLGLVLCVLLCGGIGMTSQAESYGNLTYEENESGITITRYTGNKTKLVIPGKIGGKKVTSIGWNAFSGCRGLKSIMLPKGVTSIEAYAFMGCSGLTSITIPDSVTSIGLGAFGDCSGLKSITIPKSVTSIDYDVFRGCDSLAISCYKNSAVHKYAIENNIPVKLIGKNATPASGTPAKKGTTLTISSKKLQVKVTSSSKKNPTVTITKFTDKKAKKLTIPATVKVKGVTYKVTAVSDKAFKGSKKLTTVTIGSNVTKIGKEAFSGCKNLKKITVTAGKLKTISKNAFKGINKKATITVKGTKKAKTALKKQLKKKSIGYVKTWKIK</sequence>
<proteinExistence type="predicted"/>
<evidence type="ECO:0000313" key="2">
    <source>
        <dbReference type="Proteomes" id="UP000615234"/>
    </source>
</evidence>
<dbReference type="Pfam" id="PF13306">
    <property type="entry name" value="LRR_5"/>
    <property type="match status" value="2"/>
</dbReference>
<comment type="caution">
    <text evidence="1">The sequence shown here is derived from an EMBL/GenBank/DDBJ whole genome shotgun (WGS) entry which is preliminary data.</text>
</comment>
<accession>A0A8I0DVN7</accession>
<protein>
    <submittedName>
        <fullName evidence="1">Leucine-rich repeat protein</fullName>
    </submittedName>
</protein>
<dbReference type="PANTHER" id="PTHR45661:SF3">
    <property type="entry name" value="IG-LIKE DOMAIN-CONTAINING PROTEIN"/>
    <property type="match status" value="1"/>
</dbReference>
<reference evidence="1 2" key="1">
    <citation type="submission" date="2020-08" db="EMBL/GenBank/DDBJ databases">
        <title>Genome public.</title>
        <authorList>
            <person name="Liu C."/>
            <person name="Sun Q."/>
        </authorList>
    </citation>
    <scope>NUCLEOTIDE SEQUENCE [LARGE SCALE GENOMIC DNA]</scope>
    <source>
        <strain evidence="1 2">NSJ-10</strain>
    </source>
</reference>
<gene>
    <name evidence="1" type="ORF">H8S09_11180</name>
</gene>
<dbReference type="Proteomes" id="UP000615234">
    <property type="component" value="Unassembled WGS sequence"/>
</dbReference>
<dbReference type="AlphaFoldDB" id="A0A8I0DVN7"/>
<dbReference type="PANTHER" id="PTHR45661">
    <property type="entry name" value="SURFACE ANTIGEN"/>
    <property type="match status" value="1"/>
</dbReference>
<dbReference type="InterPro" id="IPR026906">
    <property type="entry name" value="LRR_5"/>
</dbReference>
<keyword evidence="2" id="KW-1185">Reference proteome</keyword>
<dbReference type="Gene3D" id="3.80.10.10">
    <property type="entry name" value="Ribonuclease Inhibitor"/>
    <property type="match status" value="2"/>
</dbReference>
<dbReference type="InterPro" id="IPR053139">
    <property type="entry name" value="Surface_bspA-like"/>
</dbReference>
<dbReference type="RefSeq" id="WP_186847873.1">
    <property type="nucleotide sequence ID" value="NZ_JACOOX010000006.1"/>
</dbReference>
<organism evidence="1 2">
    <name type="scientific">Coprococcus hominis</name>
    <name type="common">ex Liu et al. 2022</name>
    <dbReference type="NCBI Taxonomy" id="2763039"/>
    <lineage>
        <taxon>Bacteria</taxon>
        <taxon>Bacillati</taxon>
        <taxon>Bacillota</taxon>
        <taxon>Clostridia</taxon>
        <taxon>Lachnospirales</taxon>
        <taxon>Lachnospiraceae</taxon>
        <taxon>Coprococcus</taxon>
    </lineage>
</organism>
<dbReference type="SUPFAM" id="SSF52058">
    <property type="entry name" value="L domain-like"/>
    <property type="match status" value="1"/>
</dbReference>
<dbReference type="EMBL" id="JACOOX010000006">
    <property type="protein sequence ID" value="MBC5663431.1"/>
    <property type="molecule type" value="Genomic_DNA"/>
</dbReference>
<evidence type="ECO:0000313" key="1">
    <source>
        <dbReference type="EMBL" id="MBC5663431.1"/>
    </source>
</evidence>